<gene>
    <name evidence="1" type="ORF">CS063_01005</name>
</gene>
<protein>
    <submittedName>
        <fullName evidence="1">Citramalate synthase</fullName>
    </submittedName>
</protein>
<sequence>MKKIAIFDSTLRDGAQAESISFSVADKLKIVSTLDELGVGYIEAGNPGSNPKDLEFFTEVKKVTLKNAKLAAFGSTRRRNIKVEEDSNVQSLLVADTPVVVIFGKTWDFHVTDIIKTTLEENLCMIDETIRFLKAKGKEVIFDAEHFFDGYKNNQAYALKTLETAQKAGADCIVLCETNGGAFPDEVIEIMSDVKEKISCEIGIHTHNDTGMGVANSIMAVLAGATHVQGTFIGFGERCGNANLSTIIPNLQLKRGYQCIPEENMVKLTLAARRIAEIANISLGEHMPYVGKSAFTHKAGMHIDGVTKAPISFEHVVPDSVGNERRFLMSEVAGRSTILEKVQRIAPHITKDDAVTGQIIARIKELEHKGYQFEGADGTFELLVRKALGKYRPFFDLEEFKTIGEEPSHSKEISSSAIIKVRVDGKVEMTAAEGEGPVNALDKALRKALEVFYPELKTVHLTDYKVRVLDTKSATAAKVRVLIESTDGEDYWSTVGVSTDIIEASWIALVDSIEYKLIKDIEKRFKAYL</sequence>
<evidence type="ECO:0000313" key="1">
    <source>
        <dbReference type="EMBL" id="PHV72088.1"/>
    </source>
</evidence>
<organism evidence="1 2">
    <name type="scientific">Sporanaerobium hydrogeniformans</name>
    <dbReference type="NCBI Taxonomy" id="3072179"/>
    <lineage>
        <taxon>Bacteria</taxon>
        <taxon>Bacillati</taxon>
        <taxon>Bacillota</taxon>
        <taxon>Clostridia</taxon>
        <taxon>Lachnospirales</taxon>
        <taxon>Lachnospiraceae</taxon>
        <taxon>Sporanaerobium</taxon>
    </lineage>
</organism>
<proteinExistence type="predicted"/>
<keyword evidence="2" id="KW-1185">Reference proteome</keyword>
<dbReference type="EMBL" id="PEDL01000001">
    <property type="protein sequence ID" value="PHV72088.1"/>
    <property type="molecule type" value="Genomic_DNA"/>
</dbReference>
<comment type="caution">
    <text evidence="1">The sequence shown here is derived from an EMBL/GenBank/DDBJ whole genome shotgun (WGS) entry which is preliminary data.</text>
</comment>
<evidence type="ECO:0000313" key="2">
    <source>
        <dbReference type="Proteomes" id="UP000224460"/>
    </source>
</evidence>
<reference evidence="1" key="1">
    <citation type="submission" date="2017-10" db="EMBL/GenBank/DDBJ databases">
        <title>Genome sequence of cellulolytic Lachnospiraceae bacterium XHS1971 isolated from hotspring sediment.</title>
        <authorList>
            <person name="Vasudevan G."/>
            <person name="Joshi A.J."/>
            <person name="Hivarkar S."/>
            <person name="Lanjekar V.B."/>
            <person name="Dhakephalkar P.K."/>
            <person name="Dagar S."/>
        </authorList>
    </citation>
    <scope>NUCLEOTIDE SEQUENCE</scope>
    <source>
        <strain evidence="1">XHS1971</strain>
    </source>
</reference>
<accession>A0AC61DGZ7</accession>
<dbReference type="Proteomes" id="UP000224460">
    <property type="component" value="Unassembled WGS sequence"/>
</dbReference>
<name>A0AC61DGZ7_9FIRM</name>